<dbReference type="GO" id="GO:0050321">
    <property type="term" value="F:tau-protein kinase activity"/>
    <property type="evidence" value="ECO:0007669"/>
    <property type="project" value="TreeGrafter"/>
</dbReference>
<gene>
    <name evidence="26" type="ORF">EPR50_G00209170</name>
</gene>
<evidence type="ECO:0000256" key="6">
    <source>
        <dbReference type="ARBA" id="ARBA00022475"/>
    </source>
</evidence>
<keyword evidence="11 21" id="KW-0547">Nucleotide-binding</keyword>
<dbReference type="GO" id="GO:0005886">
    <property type="term" value="C:plasma membrane"/>
    <property type="evidence" value="ECO:0007669"/>
    <property type="project" value="UniProtKB-SubCell"/>
</dbReference>
<dbReference type="Pfam" id="PF02149">
    <property type="entry name" value="KA1"/>
    <property type="match status" value="1"/>
</dbReference>
<dbReference type="Gene3D" id="3.30.200.20">
    <property type="entry name" value="Phosphorylase Kinase, domain 1"/>
    <property type="match status" value="1"/>
</dbReference>
<evidence type="ECO:0000256" key="4">
    <source>
        <dbReference type="ARBA" id="ARBA00006234"/>
    </source>
</evidence>
<comment type="function">
    <text evidence="18">Serine/threonine-protein kinase. Involved in the specific phosphorylation of microtubule-associated proteins for MAP2 and MAP4. Phosphorylates the microtubule-associated protein MAPT/TAU. Phosphorylates CDC25C on 'Ser-216'. Regulates localization and activity of some histone deacetylases by mediating phosphorylation of HDAC7, promoting subsequent interaction between HDAC7 and 14-3-3 and export from the nucleus. Regulates localization and activity of MITF by mediating its phosphorylation, promoting subsequent interaction between MITF and 14-3-3 and retention in the cytosol. Negatively regulates the Hippo signaling pathway and antagonizes the phosphorylation of LATS1. Cooperates with DLG5 to inhibit the kinase activity of STK3/MST2 toward LATS1. Phosphorylates PKP2 and KSR1.</text>
</comment>
<dbReference type="Gene3D" id="1.10.8.10">
    <property type="entry name" value="DNA helicase RuvA subunit, C-terminal domain"/>
    <property type="match status" value="1"/>
</dbReference>
<evidence type="ECO:0000256" key="14">
    <source>
        <dbReference type="ARBA" id="ARBA00023136"/>
    </source>
</evidence>
<evidence type="ECO:0000259" key="23">
    <source>
        <dbReference type="PROSITE" id="PS50011"/>
    </source>
</evidence>
<sequence>MEETESTASRERTEGGVGGFLDIRRYWRKKGRIKNMSTKTPLPTVNEKVTESHTSHSNGRQEISTRSARTGVRSRSSEEPQQPHVGNYRLLKTIGKGNFAKVKLARHILTGREVAIKIIDKTQLNPNSLQKLFREVRIMKILNHPNIVKLFEVIETERTLYLVMEYASGGEVFDYLVAHGRMKEKEARAKFRQIVSAVQYCHQKHIVHRDLKAENLLLDADMNIKIADFGFSNEFTMGNKLDTFCGSPPYAAPELFQGKKYDGPEVDVWSLGVILYTLVSGSLPFDGQNLKELRERVLRGKYRIPFYMSTDCENLLKRFLVLNPAKRGTLEVREDADNQIMKDRWINAGFEEDELKPYTEPELDITDQKRIDVMVGMGYNLEEIQDSLAKMKYDEITATYLLLGRKASELEPSESVSSSNLSLAKARPNSELNGQSPSHLKVQRSVSSNHKQRRYSEQVGQNVPPGMSHPKRSQTTTAENSVKEESGVQLRKPSTPGSRGAPPASPLLGNANNPNKADIPDRRKGATTGPSNNSASAGMTRRNTYVCSDRNNTDRLSVIPNGKENSSVAASPGGQRNPVASINSIANATTPDRLRFPRGTASRSTFHGGQLRDRRTATYNGPPASPTLSHDATPLSQTRSRGTSNLFSKLTSKLTRRVSTEFERNGRLEGSSRHVPGDQKGENKDGKPRSLRFTWSMRTTSSMEPCDIMREIRKVLDANNCDYEQQESFLLLCVHGDGCAENLVQWEMEVCKLPRLSLNGVRFKRISGSSIAFKNIASKVANELKL</sequence>
<dbReference type="Proteomes" id="UP000295070">
    <property type="component" value="Chromosome 20"/>
</dbReference>
<dbReference type="Gene3D" id="3.30.310.80">
    <property type="entry name" value="Kinase associated domain 1, KA1"/>
    <property type="match status" value="1"/>
</dbReference>
<feature type="compositionally biased region" description="Polar residues" evidence="22">
    <location>
        <begin position="578"/>
        <end position="590"/>
    </location>
</feature>
<evidence type="ECO:0000256" key="12">
    <source>
        <dbReference type="ARBA" id="ARBA00022777"/>
    </source>
</evidence>
<evidence type="ECO:0000256" key="3">
    <source>
        <dbReference type="ARBA" id="ARBA00004496"/>
    </source>
</evidence>
<dbReference type="GO" id="GO:0005737">
    <property type="term" value="C:cytoplasm"/>
    <property type="evidence" value="ECO:0007669"/>
    <property type="project" value="UniProtKB-SubCell"/>
</dbReference>
<dbReference type="GO" id="GO:0000226">
    <property type="term" value="P:microtubule cytoskeleton organization"/>
    <property type="evidence" value="ECO:0007669"/>
    <property type="project" value="TreeGrafter"/>
</dbReference>
<keyword evidence="13 21" id="KW-0067">ATP-binding</keyword>
<comment type="subunit">
    <text evidence="19">Interacts with MAPT/TAU. Interacts with DLG5 (via coiled-coil domain). Interacts with STK3/MST2 and STK4/MST1 in the presence of DLG5. Interacts with YWHAB, YWHAG, YWHAQ and YWHAZ. Interacts with PKP2 (via N-terminus). Interacts with CDC25C. Interacts with KSR1.</text>
</comment>
<keyword evidence="14" id="KW-0472">Membrane</keyword>
<dbReference type="Gene3D" id="1.10.510.10">
    <property type="entry name" value="Transferase(Phosphotransferase) domain 1"/>
    <property type="match status" value="1"/>
</dbReference>
<dbReference type="PANTHER" id="PTHR24346:SF98">
    <property type="entry name" value="NON-SPECIFIC SERINE_THREONINE PROTEIN KINASE"/>
    <property type="match status" value="1"/>
</dbReference>
<evidence type="ECO:0000256" key="15">
    <source>
        <dbReference type="ARBA" id="ARBA00023273"/>
    </source>
</evidence>
<comment type="catalytic activity">
    <reaction evidence="17">
        <text>L-seryl-[protein] + ATP = O-phospho-L-seryl-[protein] + ADP + H(+)</text>
        <dbReference type="Rhea" id="RHEA:17989"/>
        <dbReference type="Rhea" id="RHEA-COMP:9863"/>
        <dbReference type="Rhea" id="RHEA-COMP:11604"/>
        <dbReference type="ChEBI" id="CHEBI:15378"/>
        <dbReference type="ChEBI" id="CHEBI:29999"/>
        <dbReference type="ChEBI" id="CHEBI:30616"/>
        <dbReference type="ChEBI" id="CHEBI:83421"/>
        <dbReference type="ChEBI" id="CHEBI:456216"/>
        <dbReference type="EC" id="2.7.11.1"/>
    </reaction>
</comment>
<keyword evidence="27" id="KW-1185">Reference proteome</keyword>
<name>A0A484CBZ1_PERFV</name>
<protein>
    <recommendedName>
        <fullName evidence="20">MAP/microtubule affinity-regulating kinase 3</fullName>
        <ecNumber evidence="5">2.7.11.1</ecNumber>
    </recommendedName>
</protein>
<feature type="region of interest" description="Disordered" evidence="22">
    <location>
        <begin position="408"/>
        <end position="690"/>
    </location>
</feature>
<evidence type="ECO:0000256" key="16">
    <source>
        <dbReference type="ARBA" id="ARBA00047899"/>
    </source>
</evidence>
<accession>A0A484CBZ1</accession>
<feature type="compositionally biased region" description="Polar residues" evidence="22">
    <location>
        <begin position="528"/>
        <end position="550"/>
    </location>
</feature>
<dbReference type="CDD" id="cd14072">
    <property type="entry name" value="STKc_MARK"/>
    <property type="match status" value="1"/>
</dbReference>
<dbReference type="AlphaFoldDB" id="A0A484CBZ1"/>
<keyword evidence="10" id="KW-0808">Transferase</keyword>
<keyword evidence="12" id="KW-0418">Kinase</keyword>
<dbReference type="PROSITE" id="PS50032">
    <property type="entry name" value="KA1"/>
    <property type="match status" value="1"/>
</dbReference>
<feature type="domain" description="Protein kinase" evidence="23">
    <location>
        <begin position="88"/>
        <end position="346"/>
    </location>
</feature>
<dbReference type="PROSITE" id="PS00108">
    <property type="entry name" value="PROTEIN_KINASE_ST"/>
    <property type="match status" value="1"/>
</dbReference>
<dbReference type="GO" id="GO:0030425">
    <property type="term" value="C:dendrite"/>
    <property type="evidence" value="ECO:0007669"/>
    <property type="project" value="UniProtKB-SubCell"/>
</dbReference>
<dbReference type="InterPro" id="IPR000719">
    <property type="entry name" value="Prot_kinase_dom"/>
</dbReference>
<dbReference type="InterPro" id="IPR015940">
    <property type="entry name" value="UBA"/>
</dbReference>
<dbReference type="PROSITE" id="PS50030">
    <property type="entry name" value="UBA"/>
    <property type="match status" value="1"/>
</dbReference>
<evidence type="ECO:0000256" key="19">
    <source>
        <dbReference type="ARBA" id="ARBA00063680"/>
    </source>
</evidence>
<dbReference type="EMBL" id="SCKG01000020">
    <property type="protein sequence ID" value="TDG99257.1"/>
    <property type="molecule type" value="Genomic_DNA"/>
</dbReference>
<dbReference type="FunFam" id="3.30.310.80:FF:000001">
    <property type="entry name" value="Non-specific serine/threonine protein kinase"/>
    <property type="match status" value="1"/>
</dbReference>
<feature type="binding site" evidence="21">
    <location>
        <position position="117"/>
    </location>
    <ligand>
        <name>ATP</name>
        <dbReference type="ChEBI" id="CHEBI:30616"/>
    </ligand>
</feature>
<feature type="domain" description="UBA" evidence="24">
    <location>
        <begin position="365"/>
        <end position="404"/>
    </location>
</feature>
<evidence type="ECO:0000313" key="26">
    <source>
        <dbReference type="EMBL" id="TDG99257.1"/>
    </source>
</evidence>
<keyword evidence="9" id="KW-0597">Phosphoprotein</keyword>
<dbReference type="GO" id="GO:0106310">
    <property type="term" value="F:protein serine kinase activity"/>
    <property type="evidence" value="ECO:0007669"/>
    <property type="project" value="RHEA"/>
</dbReference>
<dbReference type="SMART" id="SM00220">
    <property type="entry name" value="S_TKc"/>
    <property type="match status" value="1"/>
</dbReference>
<dbReference type="PROSITE" id="PS50011">
    <property type="entry name" value="PROTEIN_KINASE_DOM"/>
    <property type="match status" value="1"/>
</dbReference>
<evidence type="ECO:0000256" key="7">
    <source>
        <dbReference type="ARBA" id="ARBA00022490"/>
    </source>
</evidence>
<dbReference type="SUPFAM" id="SSF103243">
    <property type="entry name" value="KA1-like"/>
    <property type="match status" value="1"/>
</dbReference>
<keyword evidence="6" id="KW-1003">Cell membrane</keyword>
<dbReference type="InterPro" id="IPR001772">
    <property type="entry name" value="KA1_dom"/>
</dbReference>
<dbReference type="InterPro" id="IPR028375">
    <property type="entry name" value="KA1/Ssp2_C"/>
</dbReference>
<evidence type="ECO:0000256" key="22">
    <source>
        <dbReference type="SAM" id="MobiDB-lite"/>
    </source>
</evidence>
<feature type="compositionally biased region" description="Basic and acidic residues" evidence="22">
    <location>
        <begin position="658"/>
        <end position="688"/>
    </location>
</feature>
<dbReference type="FunFam" id="1.10.8.10:FF:000005">
    <property type="entry name" value="Non-specific serine/threonine protein kinase"/>
    <property type="match status" value="1"/>
</dbReference>
<organism evidence="26 27">
    <name type="scientific">Perca flavescens</name>
    <name type="common">American yellow perch</name>
    <name type="synonym">Morone flavescens</name>
    <dbReference type="NCBI Taxonomy" id="8167"/>
    <lineage>
        <taxon>Eukaryota</taxon>
        <taxon>Metazoa</taxon>
        <taxon>Chordata</taxon>
        <taxon>Craniata</taxon>
        <taxon>Vertebrata</taxon>
        <taxon>Euteleostomi</taxon>
        <taxon>Actinopterygii</taxon>
        <taxon>Neopterygii</taxon>
        <taxon>Teleostei</taxon>
        <taxon>Neoteleostei</taxon>
        <taxon>Acanthomorphata</taxon>
        <taxon>Eupercaria</taxon>
        <taxon>Perciformes</taxon>
        <taxon>Percoidei</taxon>
        <taxon>Percidae</taxon>
        <taxon>Percinae</taxon>
        <taxon>Perca</taxon>
    </lineage>
</organism>
<evidence type="ECO:0000259" key="24">
    <source>
        <dbReference type="PROSITE" id="PS50030"/>
    </source>
</evidence>
<dbReference type="PROSITE" id="PS00107">
    <property type="entry name" value="PROTEIN_KINASE_ATP"/>
    <property type="match status" value="1"/>
</dbReference>
<dbReference type="SMART" id="SM00165">
    <property type="entry name" value="UBA"/>
    <property type="match status" value="1"/>
</dbReference>
<dbReference type="Pfam" id="PF00069">
    <property type="entry name" value="Pkinase"/>
    <property type="match status" value="1"/>
</dbReference>
<dbReference type="PANTHER" id="PTHR24346">
    <property type="entry name" value="MAP/MICROTUBULE AFFINITY-REGULATING KINASE"/>
    <property type="match status" value="1"/>
</dbReference>
<evidence type="ECO:0000256" key="8">
    <source>
        <dbReference type="ARBA" id="ARBA00022527"/>
    </source>
</evidence>
<dbReference type="InterPro" id="IPR049508">
    <property type="entry name" value="MARK1-4_cat"/>
</dbReference>
<keyword evidence="15" id="KW-0966">Cell projection</keyword>
<feature type="compositionally biased region" description="Polar residues" evidence="22">
    <location>
        <begin position="55"/>
        <end position="68"/>
    </location>
</feature>
<keyword evidence="8" id="KW-0723">Serine/threonine-protein kinase</keyword>
<evidence type="ECO:0000256" key="2">
    <source>
        <dbReference type="ARBA" id="ARBA00004279"/>
    </source>
</evidence>
<feature type="region of interest" description="Disordered" evidence="22">
    <location>
        <begin position="32"/>
        <end position="83"/>
    </location>
</feature>
<dbReference type="FunFam" id="3.30.200.20:FF:000003">
    <property type="entry name" value="Non-specific serine/threonine protein kinase"/>
    <property type="match status" value="1"/>
</dbReference>
<dbReference type="STRING" id="8167.A0A484CBZ1"/>
<evidence type="ECO:0000256" key="20">
    <source>
        <dbReference type="ARBA" id="ARBA00071529"/>
    </source>
</evidence>
<feature type="domain" description="KA1" evidence="25">
    <location>
        <begin position="737"/>
        <end position="786"/>
    </location>
</feature>
<dbReference type="CDD" id="cd12196">
    <property type="entry name" value="MARK1-3_C"/>
    <property type="match status" value="1"/>
</dbReference>
<comment type="similarity">
    <text evidence="4">Belongs to the protein kinase superfamily. CAMK Ser/Thr protein kinase family. SNF1 subfamily.</text>
</comment>
<evidence type="ECO:0000256" key="9">
    <source>
        <dbReference type="ARBA" id="ARBA00022553"/>
    </source>
</evidence>
<evidence type="ECO:0000256" key="13">
    <source>
        <dbReference type="ARBA" id="ARBA00022840"/>
    </source>
</evidence>
<dbReference type="GO" id="GO:0005524">
    <property type="term" value="F:ATP binding"/>
    <property type="evidence" value="ECO:0007669"/>
    <property type="project" value="UniProtKB-UniRule"/>
</dbReference>
<comment type="catalytic activity">
    <reaction evidence="16">
        <text>L-threonyl-[protein] + ATP = O-phospho-L-threonyl-[protein] + ADP + H(+)</text>
        <dbReference type="Rhea" id="RHEA:46608"/>
        <dbReference type="Rhea" id="RHEA-COMP:11060"/>
        <dbReference type="Rhea" id="RHEA-COMP:11605"/>
        <dbReference type="ChEBI" id="CHEBI:15378"/>
        <dbReference type="ChEBI" id="CHEBI:30013"/>
        <dbReference type="ChEBI" id="CHEBI:30616"/>
        <dbReference type="ChEBI" id="CHEBI:61977"/>
        <dbReference type="ChEBI" id="CHEBI:456216"/>
        <dbReference type="EC" id="2.7.11.1"/>
    </reaction>
</comment>
<evidence type="ECO:0000256" key="5">
    <source>
        <dbReference type="ARBA" id="ARBA00012513"/>
    </source>
</evidence>
<evidence type="ECO:0000259" key="25">
    <source>
        <dbReference type="PROSITE" id="PS50032"/>
    </source>
</evidence>
<dbReference type="GO" id="GO:0035556">
    <property type="term" value="P:intracellular signal transduction"/>
    <property type="evidence" value="ECO:0007669"/>
    <property type="project" value="TreeGrafter"/>
</dbReference>
<proteinExistence type="inferred from homology"/>
<evidence type="ECO:0000256" key="1">
    <source>
        <dbReference type="ARBA" id="ARBA00004236"/>
    </source>
</evidence>
<comment type="subcellular location">
    <subcellularLocation>
        <location evidence="1">Cell membrane</location>
    </subcellularLocation>
    <subcellularLocation>
        <location evidence="2">Cell projection</location>
        <location evidence="2">Dendrite</location>
    </subcellularLocation>
    <subcellularLocation>
        <location evidence="3">Cytoplasm</location>
    </subcellularLocation>
</comment>
<comment type="caution">
    <text evidence="26">The sequence shown here is derived from an EMBL/GenBank/DDBJ whole genome shotgun (WGS) entry which is preliminary data.</text>
</comment>
<dbReference type="InterPro" id="IPR011009">
    <property type="entry name" value="Kinase-like_dom_sf"/>
</dbReference>
<dbReference type="FunFam" id="1.10.510.10:FF:001032">
    <property type="entry name" value="KP78b, isoform A"/>
    <property type="match status" value="1"/>
</dbReference>
<dbReference type="InterPro" id="IPR008271">
    <property type="entry name" value="Ser/Thr_kinase_AS"/>
</dbReference>
<dbReference type="SUPFAM" id="SSF56112">
    <property type="entry name" value="Protein kinase-like (PK-like)"/>
    <property type="match status" value="1"/>
</dbReference>
<evidence type="ECO:0000256" key="18">
    <source>
        <dbReference type="ARBA" id="ARBA00054424"/>
    </source>
</evidence>
<dbReference type="InterPro" id="IPR017441">
    <property type="entry name" value="Protein_kinase_ATP_BS"/>
</dbReference>
<keyword evidence="7" id="KW-0963">Cytoplasm</keyword>
<evidence type="ECO:0000256" key="17">
    <source>
        <dbReference type="ARBA" id="ARBA00048679"/>
    </source>
</evidence>
<evidence type="ECO:0000313" key="27">
    <source>
        <dbReference type="Proteomes" id="UP000295070"/>
    </source>
</evidence>
<feature type="compositionally biased region" description="Polar residues" evidence="22">
    <location>
        <begin position="430"/>
        <end position="449"/>
    </location>
</feature>
<dbReference type="EC" id="2.7.11.1" evidence="5"/>
<evidence type="ECO:0000256" key="21">
    <source>
        <dbReference type="PROSITE-ProRule" id="PRU10141"/>
    </source>
</evidence>
<evidence type="ECO:0000256" key="11">
    <source>
        <dbReference type="ARBA" id="ARBA00022741"/>
    </source>
</evidence>
<reference evidence="26 27" key="1">
    <citation type="submission" date="2019-01" db="EMBL/GenBank/DDBJ databases">
        <title>A chromosome-scale genome assembly of the yellow perch, Perca flavescens.</title>
        <authorList>
            <person name="Feron R."/>
            <person name="Morvezen R."/>
            <person name="Bestin A."/>
            <person name="Haffray P."/>
            <person name="Klopp C."/>
            <person name="Zahm M."/>
            <person name="Cabau C."/>
            <person name="Roques C."/>
            <person name="Donnadieu C."/>
            <person name="Bouchez O."/>
            <person name="Christie M."/>
            <person name="Larson W."/>
            <person name="Guiguen Y."/>
        </authorList>
    </citation>
    <scope>NUCLEOTIDE SEQUENCE [LARGE SCALE GENOMIC DNA]</scope>
    <source>
        <strain evidence="26">YP-PL-M2</strain>
        <tissue evidence="26">Blood</tissue>
    </source>
</reference>
<feature type="compositionally biased region" description="Low complexity" evidence="22">
    <location>
        <begin position="413"/>
        <end position="423"/>
    </location>
</feature>
<feature type="compositionally biased region" description="Polar residues" evidence="22">
    <location>
        <begin position="626"/>
        <end position="653"/>
    </location>
</feature>
<evidence type="ECO:0000256" key="10">
    <source>
        <dbReference type="ARBA" id="ARBA00022679"/>
    </source>
</evidence>